<gene>
    <name evidence="3" type="ORF">ACH5RR_004534</name>
</gene>
<proteinExistence type="predicted"/>
<feature type="transmembrane region" description="Helical" evidence="2">
    <location>
        <begin position="274"/>
        <end position="295"/>
    </location>
</feature>
<name>A0ABD3AYG7_9GENT</name>
<protein>
    <recommendedName>
        <fullName evidence="5">F-box protein</fullName>
    </recommendedName>
</protein>
<evidence type="ECO:0000313" key="3">
    <source>
        <dbReference type="EMBL" id="KAL3536073.1"/>
    </source>
</evidence>
<keyword evidence="2" id="KW-1133">Transmembrane helix</keyword>
<keyword evidence="2" id="KW-0812">Transmembrane</keyword>
<dbReference type="PANTHER" id="PTHR33736">
    <property type="entry name" value="F-BOX PROTEIN-RELATED"/>
    <property type="match status" value="1"/>
</dbReference>
<keyword evidence="2" id="KW-0472">Membrane</keyword>
<organism evidence="3 4">
    <name type="scientific">Cinchona calisaya</name>
    <dbReference type="NCBI Taxonomy" id="153742"/>
    <lineage>
        <taxon>Eukaryota</taxon>
        <taxon>Viridiplantae</taxon>
        <taxon>Streptophyta</taxon>
        <taxon>Embryophyta</taxon>
        <taxon>Tracheophyta</taxon>
        <taxon>Spermatophyta</taxon>
        <taxon>Magnoliopsida</taxon>
        <taxon>eudicotyledons</taxon>
        <taxon>Gunneridae</taxon>
        <taxon>Pentapetalae</taxon>
        <taxon>asterids</taxon>
        <taxon>lamiids</taxon>
        <taxon>Gentianales</taxon>
        <taxon>Rubiaceae</taxon>
        <taxon>Cinchonoideae</taxon>
        <taxon>Cinchoneae</taxon>
        <taxon>Cinchona</taxon>
    </lineage>
</organism>
<dbReference type="InterPro" id="IPR045283">
    <property type="entry name" value="AT3G44326-like"/>
</dbReference>
<feature type="compositionally biased region" description="Pro residues" evidence="1">
    <location>
        <begin position="1"/>
        <end position="10"/>
    </location>
</feature>
<reference evidence="3 4" key="1">
    <citation type="submission" date="2024-11" db="EMBL/GenBank/DDBJ databases">
        <title>A near-complete genome assembly of Cinchona calisaya.</title>
        <authorList>
            <person name="Lian D.C."/>
            <person name="Zhao X.W."/>
            <person name="Wei L."/>
        </authorList>
    </citation>
    <scope>NUCLEOTIDE SEQUENCE [LARGE SCALE GENOMIC DNA]</scope>
    <source>
        <tissue evidence="3">Nenye</tissue>
    </source>
</reference>
<comment type="caution">
    <text evidence="3">The sequence shown here is derived from an EMBL/GenBank/DDBJ whole genome shotgun (WGS) entry which is preliminary data.</text>
</comment>
<evidence type="ECO:0008006" key="5">
    <source>
        <dbReference type="Google" id="ProtNLM"/>
    </source>
</evidence>
<evidence type="ECO:0000256" key="2">
    <source>
        <dbReference type="SAM" id="Phobius"/>
    </source>
</evidence>
<dbReference type="PANTHER" id="PTHR33736:SF13">
    <property type="entry name" value="OS11G0155100 PROTEIN"/>
    <property type="match status" value="1"/>
</dbReference>
<dbReference type="AlphaFoldDB" id="A0ABD3AYG7"/>
<dbReference type="EMBL" id="JBJUIK010000002">
    <property type="protein sequence ID" value="KAL3536073.1"/>
    <property type="molecule type" value="Genomic_DNA"/>
</dbReference>
<keyword evidence="4" id="KW-1185">Reference proteome</keyword>
<sequence>MNPTSKPSPPSSSTETEEKGGATTNFSMLHPDIIESHILNRLDRPILVTTSCSSATLCHLSSQEHIGPRAFFVSSFPLPLSDPTTDASHDSRSSPPSELISAVDLYYRNKMIFTKVKETEIVTGWFRCSSFRIDLLEPNDVVPTPIKHPEGDDMCTTLVEDMTLSWILIDPIGRRAVNLSSHKPVTVQRHWLSGEVQSEGGEMLHLQVREVSMEMEDMDGMHLNGRDSLVILQKALEGRRGKALNREEEGRRRYKEYVEMKRERREKKMRTEGALDILFVAFGSIFVGFLCFLWWR</sequence>
<accession>A0ABD3AYG7</accession>
<dbReference type="Proteomes" id="UP001630127">
    <property type="component" value="Unassembled WGS sequence"/>
</dbReference>
<evidence type="ECO:0000256" key="1">
    <source>
        <dbReference type="SAM" id="MobiDB-lite"/>
    </source>
</evidence>
<feature type="region of interest" description="Disordered" evidence="1">
    <location>
        <begin position="1"/>
        <end position="25"/>
    </location>
</feature>
<evidence type="ECO:0000313" key="4">
    <source>
        <dbReference type="Proteomes" id="UP001630127"/>
    </source>
</evidence>